<sequence>MSDPSSTSMKMLTTLSEIQPIVFYSPSAIGSRSNITSSSSKDIPENLFHSIDLNSSSVPTGPGPHHKMLSDALFEGDLRRNKYFESNILSASEELVIESLAMMREEVRVKQNEPFQGKEIRETQPIFDKLKILGGIHLLTPVILLVMIEKTKSTRESSKGKRKRSQGSGTQRKVEEEVNKQGSVDNLRKQSVVAGRVFDMVIINLPGMDSLHEMVKNQSCIHLFNKKSPILHEEEVYEFYNNIQFQEDGSVHTRVNDIAVHLDEFLLGKILMMTSTTSTDLYVLELLFKFEPLNLQGIMLEHMYKTVIERKGIHGMGYGYFLTEVFKYFNIPFSAGKVGTVKQAFSENTLIECESIEGGPGTSVVQALERKNAELRAKVIALQEKAIKNN</sequence>
<dbReference type="AlphaFoldDB" id="A0A6N2BFY1"/>
<dbReference type="EMBL" id="RXGB01003905">
    <property type="protein sequence ID" value="TMW91023.1"/>
    <property type="molecule type" value="Genomic_DNA"/>
</dbReference>
<gene>
    <name evidence="2" type="ORF">EJD97_014908</name>
</gene>
<name>A0A6N2BFY1_SOLCI</name>
<organism evidence="2">
    <name type="scientific">Solanum chilense</name>
    <name type="common">Tomato</name>
    <name type="synonym">Lycopersicon chilense</name>
    <dbReference type="NCBI Taxonomy" id="4083"/>
    <lineage>
        <taxon>Eukaryota</taxon>
        <taxon>Viridiplantae</taxon>
        <taxon>Streptophyta</taxon>
        <taxon>Embryophyta</taxon>
        <taxon>Tracheophyta</taxon>
        <taxon>Spermatophyta</taxon>
        <taxon>Magnoliopsida</taxon>
        <taxon>eudicotyledons</taxon>
        <taxon>Gunneridae</taxon>
        <taxon>Pentapetalae</taxon>
        <taxon>asterids</taxon>
        <taxon>lamiids</taxon>
        <taxon>Solanales</taxon>
        <taxon>Solanaceae</taxon>
        <taxon>Solanoideae</taxon>
        <taxon>Solaneae</taxon>
        <taxon>Solanum</taxon>
        <taxon>Solanum subgen. Lycopersicon</taxon>
    </lineage>
</organism>
<feature type="non-terminal residue" evidence="2">
    <location>
        <position position="390"/>
    </location>
</feature>
<protein>
    <submittedName>
        <fullName evidence="2">Uncharacterized protein</fullName>
    </submittedName>
</protein>
<accession>A0A6N2BFY1</accession>
<reference evidence="2" key="1">
    <citation type="submission" date="2019-05" db="EMBL/GenBank/DDBJ databases">
        <title>The de novo reference genome and transcriptome assemblies of the wild tomato species Solanum chilense.</title>
        <authorList>
            <person name="Stam R."/>
            <person name="Nosenko T."/>
            <person name="Hoerger A.C."/>
            <person name="Stephan W."/>
            <person name="Seidel M.A."/>
            <person name="Kuhn J.M.M."/>
            <person name="Haberer G."/>
            <person name="Tellier A."/>
        </authorList>
    </citation>
    <scope>NUCLEOTIDE SEQUENCE</scope>
    <source>
        <tissue evidence="2">Mature leaves</tissue>
    </source>
</reference>
<proteinExistence type="predicted"/>
<evidence type="ECO:0000313" key="2">
    <source>
        <dbReference type="EMBL" id="TMW91023.1"/>
    </source>
</evidence>
<evidence type="ECO:0000256" key="1">
    <source>
        <dbReference type="SAM" id="MobiDB-lite"/>
    </source>
</evidence>
<comment type="caution">
    <text evidence="2">The sequence shown here is derived from an EMBL/GenBank/DDBJ whole genome shotgun (WGS) entry which is preliminary data.</text>
</comment>
<feature type="region of interest" description="Disordered" evidence="1">
    <location>
        <begin position="154"/>
        <end position="182"/>
    </location>
</feature>